<sequence length="131" mass="13393">MRFSTFAASAVFGAVAVSAAETATITDLSIRDNNGIQAASFKISSADNVECSSTSAADLANSAVVVCGESKYRFAISGSNSKYDLTLYKEVAVGAGITGKTTVQPYCHAGGNGQNDFVCSQVGDISVELSS</sequence>
<protein>
    <submittedName>
        <fullName evidence="1">Major allergen alt</fullName>
    </submittedName>
</protein>
<organism evidence="1 2">
    <name type="scientific">Neofusicoccum parvum</name>
    <dbReference type="NCBI Taxonomy" id="310453"/>
    <lineage>
        <taxon>Eukaryota</taxon>
        <taxon>Fungi</taxon>
        <taxon>Dikarya</taxon>
        <taxon>Ascomycota</taxon>
        <taxon>Pezizomycotina</taxon>
        <taxon>Dothideomycetes</taxon>
        <taxon>Dothideomycetes incertae sedis</taxon>
        <taxon>Botryosphaeriales</taxon>
        <taxon>Botryosphaeriaceae</taxon>
        <taxon>Neofusicoccum</taxon>
    </lineage>
</organism>
<proteinExistence type="predicted"/>
<keyword evidence="2" id="KW-1185">Reference proteome</keyword>
<dbReference type="Proteomes" id="UP001165186">
    <property type="component" value="Unassembled WGS sequence"/>
</dbReference>
<accession>A0ACB5S8Y5</accession>
<name>A0ACB5S8Y5_9PEZI</name>
<dbReference type="EMBL" id="BSXG01000057">
    <property type="protein sequence ID" value="GME29200.1"/>
    <property type="molecule type" value="Genomic_DNA"/>
</dbReference>
<comment type="caution">
    <text evidence="1">The sequence shown here is derived from an EMBL/GenBank/DDBJ whole genome shotgun (WGS) entry which is preliminary data.</text>
</comment>
<evidence type="ECO:0000313" key="2">
    <source>
        <dbReference type="Proteomes" id="UP001165186"/>
    </source>
</evidence>
<evidence type="ECO:0000313" key="1">
    <source>
        <dbReference type="EMBL" id="GME29200.1"/>
    </source>
</evidence>
<reference evidence="1" key="1">
    <citation type="submission" date="2024-09" db="EMBL/GenBank/DDBJ databases">
        <title>Draft Genome Sequences of Neofusicoccum parvum.</title>
        <authorList>
            <person name="Ashida A."/>
            <person name="Camagna M."/>
            <person name="Tanaka A."/>
            <person name="Takemoto D."/>
        </authorList>
    </citation>
    <scope>NUCLEOTIDE SEQUENCE</scope>
    <source>
        <strain evidence="1">PPO83</strain>
    </source>
</reference>
<gene>
    <name evidence="1" type="primary">g3783</name>
    <name evidence="1" type="ORF">NpPPO83_00003783</name>
</gene>